<reference evidence="1 2" key="1">
    <citation type="journal article" date="2016" name="Biochim. Biophys. Acta">
        <title>Characterization of red-shifted phycobilisomes isolated from the chlorophyll f-containing cyanobacterium Halomicronema hongdechloris.</title>
        <authorList>
            <person name="Li Y."/>
            <person name="Lin Y."/>
            <person name="Garvey C.J."/>
            <person name="Birch D."/>
            <person name="Corkery R.W."/>
            <person name="Loughlin P.C."/>
            <person name="Scheer H."/>
            <person name="Willows R.D."/>
            <person name="Chen M."/>
        </authorList>
    </citation>
    <scope>NUCLEOTIDE SEQUENCE [LARGE SCALE GENOMIC DNA]</scope>
    <source>
        <strain evidence="1 2">C2206</strain>
    </source>
</reference>
<name>A0A1Z3HG67_9CYAN</name>
<proteinExistence type="predicted"/>
<evidence type="ECO:0000313" key="2">
    <source>
        <dbReference type="Proteomes" id="UP000191901"/>
    </source>
</evidence>
<keyword evidence="2" id="KW-1185">Reference proteome</keyword>
<organism evidence="1 2">
    <name type="scientific">Halomicronema hongdechloris C2206</name>
    <dbReference type="NCBI Taxonomy" id="1641165"/>
    <lineage>
        <taxon>Bacteria</taxon>
        <taxon>Bacillati</taxon>
        <taxon>Cyanobacteriota</taxon>
        <taxon>Cyanophyceae</taxon>
        <taxon>Nodosilineales</taxon>
        <taxon>Nodosilineaceae</taxon>
        <taxon>Halomicronema</taxon>
    </lineage>
</organism>
<dbReference type="EMBL" id="CP021983">
    <property type="protein sequence ID" value="ASC69290.1"/>
    <property type="molecule type" value="Genomic_DNA"/>
</dbReference>
<evidence type="ECO:0000313" key="1">
    <source>
        <dbReference type="EMBL" id="ASC69290.1"/>
    </source>
</evidence>
<gene>
    <name evidence="1" type="ORF">XM38_002170</name>
</gene>
<protein>
    <submittedName>
        <fullName evidence="1">Uncharacterized protein</fullName>
    </submittedName>
</protein>
<sequence length="34" mass="3665">MSFLVSQILFPHAVIAILSLGSEPVSNIAQYMGM</sequence>
<accession>A0A1Z3HG67</accession>
<dbReference type="KEGG" id="hhg:XM38_002170"/>
<dbReference type="AlphaFoldDB" id="A0A1Z3HG67"/>
<dbReference type="Proteomes" id="UP000191901">
    <property type="component" value="Chromosome"/>
</dbReference>